<evidence type="ECO:0008006" key="2">
    <source>
        <dbReference type="Google" id="ProtNLM"/>
    </source>
</evidence>
<protein>
    <recommendedName>
        <fullName evidence="2">EF-hand domain-containing protein</fullName>
    </recommendedName>
</protein>
<dbReference type="InterPro" id="IPR011992">
    <property type="entry name" value="EF-hand-dom_pair"/>
</dbReference>
<dbReference type="AlphaFoldDB" id="A0A7S0S8Q0"/>
<name>A0A7S0S8Q0_9CHLO</name>
<organism evidence="1">
    <name type="scientific">Mantoniella antarctica</name>
    <dbReference type="NCBI Taxonomy" id="81844"/>
    <lineage>
        <taxon>Eukaryota</taxon>
        <taxon>Viridiplantae</taxon>
        <taxon>Chlorophyta</taxon>
        <taxon>Mamiellophyceae</taxon>
        <taxon>Mamiellales</taxon>
        <taxon>Mamiellaceae</taxon>
        <taxon>Mantoniella</taxon>
    </lineage>
</organism>
<dbReference type="EMBL" id="HBFC01003367">
    <property type="protein sequence ID" value="CAD8699100.1"/>
    <property type="molecule type" value="Transcribed_RNA"/>
</dbReference>
<dbReference type="InterPro" id="IPR052603">
    <property type="entry name" value="EFCB6"/>
</dbReference>
<sequence>MSLEIIKDRVYKNRIRVKEFFADFDKLRCGSVTEAQFCSGLSMAGFNFTAAEFARLVEAFPSMNVDKTVCYKDFCDEVNGIFTKSNLEKLPLEEVDREPSNLIDSLRFSLKPSKPVAGEEAVNALLQFLSNDCKIRRISVKPFFDDACGNQNSPMRANHVTPVQFHQVLKNHVARNLGEKDVNLLIDKFKDKGMVNYVAFAARVDPKEEVYHPYLLATIKFPEEQEQEQMTA</sequence>
<accession>A0A7S0S8Q0</accession>
<dbReference type="Gene3D" id="1.10.238.10">
    <property type="entry name" value="EF-hand"/>
    <property type="match status" value="1"/>
</dbReference>
<gene>
    <name evidence="1" type="ORF">MANT1106_LOCUS1781</name>
</gene>
<dbReference type="PANTHER" id="PTHR20875">
    <property type="entry name" value="EF-HAND CALCIUM-BINDING DOMAIN-CONTAINING PROTEIN 6-RELATED"/>
    <property type="match status" value="1"/>
</dbReference>
<proteinExistence type="predicted"/>
<dbReference type="SUPFAM" id="SSF47473">
    <property type="entry name" value="EF-hand"/>
    <property type="match status" value="1"/>
</dbReference>
<reference evidence="1" key="1">
    <citation type="submission" date="2021-01" db="EMBL/GenBank/DDBJ databases">
        <authorList>
            <person name="Corre E."/>
            <person name="Pelletier E."/>
            <person name="Niang G."/>
            <person name="Scheremetjew M."/>
            <person name="Finn R."/>
            <person name="Kale V."/>
            <person name="Holt S."/>
            <person name="Cochrane G."/>
            <person name="Meng A."/>
            <person name="Brown T."/>
            <person name="Cohen L."/>
        </authorList>
    </citation>
    <scope>NUCLEOTIDE SEQUENCE</scope>
    <source>
        <strain evidence="1">SL-175</strain>
    </source>
</reference>
<evidence type="ECO:0000313" key="1">
    <source>
        <dbReference type="EMBL" id="CAD8699100.1"/>
    </source>
</evidence>
<dbReference type="PANTHER" id="PTHR20875:SF0">
    <property type="entry name" value="GH12158P"/>
    <property type="match status" value="1"/>
</dbReference>